<reference evidence="3 4" key="1">
    <citation type="journal article" date="2015" name="Genome Announc.">
        <title>Draft Genome Sequences of Leptospira santarosai Strains U160, U164, and U233, Isolated from Asymptomatic Cattle.</title>
        <authorList>
            <person name="Kremer F.S."/>
            <person name="Eslabao M.R."/>
            <person name="Provisor M."/>
            <person name="Woloski R.D."/>
            <person name="Ramires O.V."/>
            <person name="Moreno L.Z."/>
            <person name="Moreno A.M."/>
            <person name="Hamond C."/>
            <person name="Lilenbaum W."/>
            <person name="Dellagostin O.A."/>
        </authorList>
    </citation>
    <scope>NUCLEOTIDE SEQUENCE [LARGE SCALE GENOMIC DNA]</scope>
    <source>
        <strain evidence="3 4">U160</strain>
    </source>
</reference>
<dbReference type="GO" id="GO:0016491">
    <property type="term" value="F:oxidoreductase activity"/>
    <property type="evidence" value="ECO:0007669"/>
    <property type="project" value="UniProtKB-KW"/>
</dbReference>
<dbReference type="EMBL" id="CP027844">
    <property type="protein sequence ID" value="AVQ13848.1"/>
    <property type="molecule type" value="Genomic_DNA"/>
</dbReference>
<dbReference type="Pfam" id="PF03807">
    <property type="entry name" value="F420_oxidored"/>
    <property type="match status" value="1"/>
</dbReference>
<feature type="domain" description="Pyrroline-5-carboxylate reductase catalytic N-terminal" evidence="2">
    <location>
        <begin position="29"/>
        <end position="121"/>
    </location>
</feature>
<evidence type="ECO:0000313" key="3">
    <source>
        <dbReference type="EMBL" id="AVQ13848.1"/>
    </source>
</evidence>
<gene>
    <name evidence="3" type="ORF">XB16_3569</name>
</gene>
<accession>A0A2P1QY54</accession>
<evidence type="ECO:0000259" key="2">
    <source>
        <dbReference type="Pfam" id="PF03807"/>
    </source>
</evidence>
<keyword evidence="1" id="KW-0560">Oxidoreductase</keyword>
<protein>
    <submittedName>
        <fullName evidence="3">NADP oxidoreductase coenzyme F420-dependent</fullName>
    </submittedName>
</protein>
<proteinExistence type="predicted"/>
<dbReference type="AlphaFoldDB" id="A0A2P1QY54"/>
<dbReference type="InterPro" id="IPR051267">
    <property type="entry name" value="STEAP_metalloreductase"/>
</dbReference>
<evidence type="ECO:0000256" key="1">
    <source>
        <dbReference type="ARBA" id="ARBA00023002"/>
    </source>
</evidence>
<dbReference type="SUPFAM" id="SSF51735">
    <property type="entry name" value="NAD(P)-binding Rossmann-fold domains"/>
    <property type="match status" value="1"/>
</dbReference>
<name>A0A2P1QY54_9LEPT</name>
<evidence type="ECO:0000313" key="4">
    <source>
        <dbReference type="Proteomes" id="UP000033961"/>
    </source>
</evidence>
<dbReference type="Proteomes" id="UP000033961">
    <property type="component" value="Chromosome II"/>
</dbReference>
<organism evidence="3 4">
    <name type="scientific">Leptospira santarosai</name>
    <dbReference type="NCBI Taxonomy" id="28183"/>
    <lineage>
        <taxon>Bacteria</taxon>
        <taxon>Pseudomonadati</taxon>
        <taxon>Spirochaetota</taxon>
        <taxon>Spirochaetia</taxon>
        <taxon>Leptospirales</taxon>
        <taxon>Leptospiraceae</taxon>
        <taxon>Leptospira</taxon>
    </lineage>
</organism>
<dbReference type="InterPro" id="IPR028939">
    <property type="entry name" value="P5C_Rdtase_cat_N"/>
</dbReference>
<dbReference type="PANTHER" id="PTHR14239">
    <property type="entry name" value="DUDULIN-RELATED"/>
    <property type="match status" value="1"/>
</dbReference>
<dbReference type="InterPro" id="IPR036291">
    <property type="entry name" value="NAD(P)-bd_dom_sf"/>
</dbReference>
<dbReference type="Gene3D" id="3.40.50.720">
    <property type="entry name" value="NAD(P)-binding Rossmann-like Domain"/>
    <property type="match status" value="1"/>
</dbReference>
<sequence>MGTNSYLILTEKAESTKKIREGEFMKGKKIGILGSGVVGQALANGFLKYGAEVKIGTRDSGKLKDWLSKAGVGASIGSFADAANFGEILVLAAKGNIASEVLQLAGTDSLSGKTIIDTTNPIGEEAPQNGVLKFFTTYNESLMERFQKQVPKANFVKCFNSVGSGLMVNPNLKEGKPSMFICGNDESAKKQVGEILNLFGWEIEDMGKVEAARAIEPLCILWCIPGFLSQSWTHAFKLLK</sequence>